<dbReference type="AlphaFoldDB" id="A0A6A6XJ37"/>
<gene>
    <name evidence="1" type="ORF">K505DRAFT_373167</name>
</gene>
<sequence length="292" mass="33483">MSTLPLELRDLILDFAIHSPLHPTLPLRRETREKSSLAIQYLVPSAQSTPTWLNLLLVNHQLHAETSFLLARSPPSYKLDMAVVNIGQWLWPTFRLIPPRIRPIIPLFDLNLILCHTEDEDRSFIDSTSRDYLGVWIIVQLKYFFRAFLSTRVQGDGDWPAGTAVIKTLRLNIDTKFPGGLQLVTNEEVPGRTFGSNGESRADPLYRYEKGLTKVVAEWLVSRMRARLRGENNKYRADALFFFRVGDIVVSVDGKDQENMDTSDGYMPAETDDESLAVFKRTIREKRKEYGL</sequence>
<dbReference type="EMBL" id="MU001830">
    <property type="protein sequence ID" value="KAF2796469.1"/>
    <property type="molecule type" value="Genomic_DNA"/>
</dbReference>
<name>A0A6A6XJ37_9PLEO</name>
<keyword evidence="2" id="KW-1185">Reference proteome</keyword>
<accession>A0A6A6XJ37</accession>
<evidence type="ECO:0000313" key="1">
    <source>
        <dbReference type="EMBL" id="KAF2796469.1"/>
    </source>
</evidence>
<protein>
    <submittedName>
        <fullName evidence="1">Uncharacterized protein</fullName>
    </submittedName>
</protein>
<reference evidence="1" key="1">
    <citation type="journal article" date="2020" name="Stud. Mycol.">
        <title>101 Dothideomycetes genomes: a test case for predicting lifestyles and emergence of pathogens.</title>
        <authorList>
            <person name="Haridas S."/>
            <person name="Albert R."/>
            <person name="Binder M."/>
            <person name="Bloem J."/>
            <person name="Labutti K."/>
            <person name="Salamov A."/>
            <person name="Andreopoulos B."/>
            <person name="Baker S."/>
            <person name="Barry K."/>
            <person name="Bills G."/>
            <person name="Bluhm B."/>
            <person name="Cannon C."/>
            <person name="Castanera R."/>
            <person name="Culley D."/>
            <person name="Daum C."/>
            <person name="Ezra D."/>
            <person name="Gonzalez J."/>
            <person name="Henrissat B."/>
            <person name="Kuo A."/>
            <person name="Liang C."/>
            <person name="Lipzen A."/>
            <person name="Lutzoni F."/>
            <person name="Magnuson J."/>
            <person name="Mondo S."/>
            <person name="Nolan M."/>
            <person name="Ohm R."/>
            <person name="Pangilinan J."/>
            <person name="Park H.-J."/>
            <person name="Ramirez L."/>
            <person name="Alfaro M."/>
            <person name="Sun H."/>
            <person name="Tritt A."/>
            <person name="Yoshinaga Y."/>
            <person name="Zwiers L.-H."/>
            <person name="Turgeon B."/>
            <person name="Goodwin S."/>
            <person name="Spatafora J."/>
            <person name="Crous P."/>
            <person name="Grigoriev I."/>
        </authorList>
    </citation>
    <scope>NUCLEOTIDE SEQUENCE</scope>
    <source>
        <strain evidence="1">CBS 109.77</strain>
    </source>
</reference>
<proteinExistence type="predicted"/>
<dbReference type="OrthoDB" id="2823490at2759"/>
<organism evidence="1 2">
    <name type="scientific">Melanomma pulvis-pyrius CBS 109.77</name>
    <dbReference type="NCBI Taxonomy" id="1314802"/>
    <lineage>
        <taxon>Eukaryota</taxon>
        <taxon>Fungi</taxon>
        <taxon>Dikarya</taxon>
        <taxon>Ascomycota</taxon>
        <taxon>Pezizomycotina</taxon>
        <taxon>Dothideomycetes</taxon>
        <taxon>Pleosporomycetidae</taxon>
        <taxon>Pleosporales</taxon>
        <taxon>Melanommataceae</taxon>
        <taxon>Melanomma</taxon>
    </lineage>
</organism>
<dbReference type="Proteomes" id="UP000799757">
    <property type="component" value="Unassembled WGS sequence"/>
</dbReference>
<evidence type="ECO:0000313" key="2">
    <source>
        <dbReference type="Proteomes" id="UP000799757"/>
    </source>
</evidence>